<keyword evidence="2" id="KW-1185">Reference proteome</keyword>
<reference evidence="1 2" key="1">
    <citation type="submission" date="2020-01" db="EMBL/GenBank/DDBJ databases">
        <title>Bacteria diversity of Porities sp.</title>
        <authorList>
            <person name="Wang G."/>
        </authorList>
    </citation>
    <scope>NUCLEOTIDE SEQUENCE [LARGE SCALE GENOMIC DNA]</scope>
    <source>
        <strain evidence="1 2">R33</strain>
    </source>
</reference>
<name>A0A6L9E786_9FLAO</name>
<comment type="caution">
    <text evidence="1">The sequence shown here is derived from an EMBL/GenBank/DDBJ whole genome shotgun (WGS) entry which is preliminary data.</text>
</comment>
<organism evidence="1 2">
    <name type="scientific">Poritiphilus flavus</name>
    <dbReference type="NCBI Taxonomy" id="2697053"/>
    <lineage>
        <taxon>Bacteria</taxon>
        <taxon>Pseudomonadati</taxon>
        <taxon>Bacteroidota</taxon>
        <taxon>Flavobacteriia</taxon>
        <taxon>Flavobacteriales</taxon>
        <taxon>Flavobacteriaceae</taxon>
        <taxon>Poritiphilus</taxon>
    </lineage>
</organism>
<dbReference type="RefSeq" id="WP_161433246.1">
    <property type="nucleotide sequence ID" value="NZ_WXYO01000001.1"/>
</dbReference>
<dbReference type="EMBL" id="WXYO01000001">
    <property type="protein sequence ID" value="NAS10433.1"/>
    <property type="molecule type" value="Genomic_DNA"/>
</dbReference>
<sequence length="407" mass="44840">MKRYTYIWVLSFCLGCVGGPENLSEPFVPEVRLLTEQTEFVAGSEIILQFETTAKSPPLLLLENALGSTLIAPESQDSSIQFTLPGPYAQKAGLSRWKLIYSQQEVLSGQLNIGSAQEEQPLLEAYLGPPSLMAGDEDFAMLAVIPTDRFDNPLKGKWPITLRQYKEDSEQSSQFFTQDLLAWKLINSTRQSGPLFVSANTEQSQSKELQTFVYPANPLDFEISLELIHNYADGNQIMQLSTSVLKDAYGNTVSDGTLVEFHISTDSGSKLGCTGTTIKGVAQSKMLHPEQASEWEISAYVAGAAKSNSLTVNFEAVFDDFGLKTSKNGRVLRVGPIKSYLGQIIPDGFQVVLNVSNEDNVTETFTTTTRNGYARFELDPDAYPPDQYQLELISGGVIKNISHTVDE</sequence>
<accession>A0A6L9E786</accession>
<protein>
    <submittedName>
        <fullName evidence="1">Uncharacterized protein</fullName>
    </submittedName>
</protein>
<proteinExistence type="predicted"/>
<dbReference type="Gene3D" id="2.60.40.10">
    <property type="entry name" value="Immunoglobulins"/>
    <property type="match status" value="1"/>
</dbReference>
<gene>
    <name evidence="1" type="ORF">GTQ38_00365</name>
</gene>
<dbReference type="AlphaFoldDB" id="A0A6L9E786"/>
<evidence type="ECO:0000313" key="2">
    <source>
        <dbReference type="Proteomes" id="UP000475249"/>
    </source>
</evidence>
<dbReference type="Proteomes" id="UP000475249">
    <property type="component" value="Unassembled WGS sequence"/>
</dbReference>
<dbReference type="InterPro" id="IPR013783">
    <property type="entry name" value="Ig-like_fold"/>
</dbReference>
<evidence type="ECO:0000313" key="1">
    <source>
        <dbReference type="EMBL" id="NAS10433.1"/>
    </source>
</evidence>